<dbReference type="SUPFAM" id="SSF55781">
    <property type="entry name" value="GAF domain-like"/>
    <property type="match status" value="1"/>
</dbReference>
<organism evidence="4 5">
    <name type="scientific">Stigmatella aurantiaca (strain DW4/3-1)</name>
    <dbReference type="NCBI Taxonomy" id="378806"/>
    <lineage>
        <taxon>Bacteria</taxon>
        <taxon>Pseudomonadati</taxon>
        <taxon>Myxococcota</taxon>
        <taxon>Myxococcia</taxon>
        <taxon>Myxococcales</taxon>
        <taxon>Cystobacterineae</taxon>
        <taxon>Archangiaceae</taxon>
        <taxon>Stigmatella</taxon>
    </lineage>
</organism>
<evidence type="ECO:0000313" key="5">
    <source>
        <dbReference type="Proteomes" id="UP000032702"/>
    </source>
</evidence>
<dbReference type="Gene3D" id="3.30.450.40">
    <property type="match status" value="1"/>
</dbReference>
<dbReference type="InterPro" id="IPR029016">
    <property type="entry name" value="GAF-like_dom_sf"/>
</dbReference>
<evidence type="ECO:0000256" key="2">
    <source>
        <dbReference type="ARBA" id="ARBA00022777"/>
    </source>
</evidence>
<accession>Q08YQ6</accession>
<name>Q08YQ6_STIAD</name>
<keyword evidence="1" id="KW-0808">Transferase</keyword>
<dbReference type="GO" id="GO:0016301">
    <property type="term" value="F:kinase activity"/>
    <property type="evidence" value="ECO:0007669"/>
    <property type="project" value="UniProtKB-KW"/>
</dbReference>
<protein>
    <recommendedName>
        <fullName evidence="3">GAF domain-containing protein</fullName>
    </recommendedName>
</protein>
<keyword evidence="2" id="KW-0418">Kinase</keyword>
<dbReference type="EMBL" id="AAMD01000077">
    <property type="protein sequence ID" value="EAU65612.1"/>
    <property type="molecule type" value="Genomic_DNA"/>
</dbReference>
<comment type="caution">
    <text evidence="4">The sequence shown here is derived from an EMBL/GenBank/DDBJ whole genome shotgun (WGS) entry which is preliminary data.</text>
</comment>
<dbReference type="Pfam" id="PF01590">
    <property type="entry name" value="GAF"/>
    <property type="match status" value="1"/>
</dbReference>
<dbReference type="InterPro" id="IPR011006">
    <property type="entry name" value="CheY-like_superfamily"/>
</dbReference>
<evidence type="ECO:0000313" key="4">
    <source>
        <dbReference type="EMBL" id="EAU65612.1"/>
    </source>
</evidence>
<dbReference type="InterPro" id="IPR003018">
    <property type="entry name" value="GAF"/>
</dbReference>
<dbReference type="SUPFAM" id="SSF52172">
    <property type="entry name" value="CheY-like"/>
    <property type="match status" value="1"/>
</dbReference>
<sequence length="233" mass="25673">MSRHALRPEMSPEQRGRVLVVGARTAREALLARLSESGFTCASAEDMAGVPQAATSLQPEVILLATAAKQAAETLEGLRSIEQLRHVPILADVSRSRSPDILKKLAVDGFIRGAEEMVPRVEAAVRAGRLRESEERTRLRMGMLLEITQAATSSLEMEEILHIAVDKVGRVTGSDRCSVVLVEGSHARTGTVVATQENPSLVQLEIEIVRYPELRRALETRQPVLIEKRRMIR</sequence>
<evidence type="ECO:0000256" key="1">
    <source>
        <dbReference type="ARBA" id="ARBA00022679"/>
    </source>
</evidence>
<gene>
    <name evidence="4" type="ORF">STIAU_7486</name>
</gene>
<proteinExistence type="predicted"/>
<dbReference type="Proteomes" id="UP000032702">
    <property type="component" value="Unassembled WGS sequence"/>
</dbReference>
<dbReference type="PATRIC" id="fig|378806.16.peg.4641"/>
<reference evidence="4 5" key="1">
    <citation type="submission" date="2006-04" db="EMBL/GenBank/DDBJ databases">
        <authorList>
            <person name="Nierman W.C."/>
        </authorList>
    </citation>
    <scope>NUCLEOTIDE SEQUENCE [LARGE SCALE GENOMIC DNA]</scope>
    <source>
        <strain evidence="4 5">DW4/3-1</strain>
    </source>
</reference>
<feature type="domain" description="GAF" evidence="3">
    <location>
        <begin position="157"/>
        <end position="227"/>
    </location>
</feature>
<evidence type="ECO:0000259" key="3">
    <source>
        <dbReference type="Pfam" id="PF01590"/>
    </source>
</evidence>
<dbReference type="AlphaFoldDB" id="Q08YQ6"/>